<dbReference type="PROSITE" id="PS51192">
    <property type="entry name" value="HELICASE_ATP_BIND_1"/>
    <property type="match status" value="1"/>
</dbReference>
<dbReference type="SMART" id="SM00490">
    <property type="entry name" value="HELICc"/>
    <property type="match status" value="1"/>
</dbReference>
<dbReference type="InterPro" id="IPR001650">
    <property type="entry name" value="Helicase_C-like"/>
</dbReference>
<dbReference type="PROSITE" id="PS51195">
    <property type="entry name" value="Q_MOTIF"/>
    <property type="match status" value="1"/>
</dbReference>
<feature type="compositionally biased region" description="Low complexity" evidence="9">
    <location>
        <begin position="568"/>
        <end position="587"/>
    </location>
</feature>
<keyword evidence="3 8" id="KW-0378">Hydrolase</keyword>
<evidence type="ECO:0000256" key="9">
    <source>
        <dbReference type="SAM" id="MobiDB-lite"/>
    </source>
</evidence>
<evidence type="ECO:0000313" key="14">
    <source>
        <dbReference type="Proteomes" id="UP001305779"/>
    </source>
</evidence>
<dbReference type="Pfam" id="PF00271">
    <property type="entry name" value="Helicase_C"/>
    <property type="match status" value="1"/>
</dbReference>
<protein>
    <recommendedName>
        <fullName evidence="1">RNA helicase</fullName>
        <ecNumber evidence="1">3.6.4.13</ecNumber>
    </recommendedName>
</protein>
<dbReference type="CDD" id="cd18787">
    <property type="entry name" value="SF2_C_DEAD"/>
    <property type="match status" value="1"/>
</dbReference>
<dbReference type="EMBL" id="JAXOVC010000012">
    <property type="protein sequence ID" value="KAK4495052.1"/>
    <property type="molecule type" value="Genomic_DNA"/>
</dbReference>
<dbReference type="PROSITE" id="PS00039">
    <property type="entry name" value="DEAD_ATP_HELICASE"/>
    <property type="match status" value="1"/>
</dbReference>
<dbReference type="Proteomes" id="UP001305779">
    <property type="component" value="Unassembled WGS sequence"/>
</dbReference>
<dbReference type="InterPro" id="IPR014001">
    <property type="entry name" value="Helicase_ATP-bd"/>
</dbReference>
<proteinExistence type="inferred from homology"/>
<evidence type="ECO:0000256" key="8">
    <source>
        <dbReference type="RuleBase" id="RU000492"/>
    </source>
</evidence>
<evidence type="ECO:0000259" key="12">
    <source>
        <dbReference type="PROSITE" id="PS51195"/>
    </source>
</evidence>
<name>A0ABR0E0U9_ZASCE</name>
<evidence type="ECO:0000256" key="1">
    <source>
        <dbReference type="ARBA" id="ARBA00012552"/>
    </source>
</evidence>
<gene>
    <name evidence="13" type="ORF">PRZ48_013379</name>
</gene>
<evidence type="ECO:0000256" key="4">
    <source>
        <dbReference type="ARBA" id="ARBA00022806"/>
    </source>
</evidence>
<keyword evidence="5 8" id="KW-0067">ATP-binding</keyword>
<dbReference type="InterPro" id="IPR000629">
    <property type="entry name" value="RNA-helicase_DEAD-box_CS"/>
</dbReference>
<feature type="compositionally biased region" description="Polar residues" evidence="9">
    <location>
        <begin position="15"/>
        <end position="26"/>
    </location>
</feature>
<feature type="compositionally biased region" description="Basic and acidic residues" evidence="9">
    <location>
        <begin position="33"/>
        <end position="45"/>
    </location>
</feature>
<evidence type="ECO:0000256" key="5">
    <source>
        <dbReference type="ARBA" id="ARBA00022840"/>
    </source>
</evidence>
<keyword evidence="4 8" id="KW-0347">Helicase</keyword>
<dbReference type="PANTHER" id="PTHR47958">
    <property type="entry name" value="ATP-DEPENDENT RNA HELICASE DBP3"/>
    <property type="match status" value="1"/>
</dbReference>
<comment type="caution">
    <text evidence="13">The sequence shown here is derived from an EMBL/GenBank/DDBJ whole genome shotgun (WGS) entry which is preliminary data.</text>
</comment>
<evidence type="ECO:0000313" key="13">
    <source>
        <dbReference type="EMBL" id="KAK4495052.1"/>
    </source>
</evidence>
<comment type="catalytic activity">
    <reaction evidence="6">
        <text>ATP + H2O = ADP + phosphate + H(+)</text>
        <dbReference type="Rhea" id="RHEA:13065"/>
        <dbReference type="ChEBI" id="CHEBI:15377"/>
        <dbReference type="ChEBI" id="CHEBI:15378"/>
        <dbReference type="ChEBI" id="CHEBI:30616"/>
        <dbReference type="ChEBI" id="CHEBI:43474"/>
        <dbReference type="ChEBI" id="CHEBI:456216"/>
        <dbReference type="EC" id="3.6.4.13"/>
    </reaction>
</comment>
<feature type="domain" description="DEAD-box RNA helicase Q" evidence="12">
    <location>
        <begin position="127"/>
        <end position="155"/>
    </location>
</feature>
<accession>A0ABR0E0U9</accession>
<dbReference type="InterPro" id="IPR027417">
    <property type="entry name" value="P-loop_NTPase"/>
</dbReference>
<dbReference type="SUPFAM" id="SSF52540">
    <property type="entry name" value="P-loop containing nucleoside triphosphate hydrolases"/>
    <property type="match status" value="1"/>
</dbReference>
<dbReference type="PROSITE" id="PS51194">
    <property type="entry name" value="HELICASE_CTER"/>
    <property type="match status" value="1"/>
</dbReference>
<feature type="compositionally biased region" description="Gly residues" evidence="9">
    <location>
        <begin position="555"/>
        <end position="564"/>
    </location>
</feature>
<feature type="compositionally biased region" description="Acidic residues" evidence="9">
    <location>
        <begin position="542"/>
        <end position="554"/>
    </location>
</feature>
<feature type="domain" description="Helicase C-terminal" evidence="11">
    <location>
        <begin position="369"/>
        <end position="534"/>
    </location>
</feature>
<feature type="compositionally biased region" description="Low complexity" evidence="9">
    <location>
        <begin position="597"/>
        <end position="607"/>
    </location>
</feature>
<sequence length="607" mass="66615">MSDSFGNDAPADTWGTEQPQDAQQESGPAPAELGKEELTKRARDQGWTETTAFDYDAFVRQGGNNADWYGAGEVYEWSEDYGDVGPEIPELERILFGRELRLEQGEHIDQLQIKVDVQGPERIEPVTKFAEANLHPIVLRNCQLAGYNFTTPIQAYTIPVIKAGFDVVAIAQTGSGKTAAYLVPILSKLMGKAKKLAAPRPDVTKLSKFDPRAHGVRAEPLVVIVVPTRELAIQIFDEARRMCYRSMLRPCVAYGGLPLGICREELGKGCDILIASPGRLCDLMDKPDLLSMNRVKFTVIDEADEMLNQDWETELTKIMSGGDTNEDADHQFMMFSATFPKGARELARKFMAKDHYRIQVGRAGQAHKNIRQNIVYADQDAKREATYNLLMSMETPGRTLIFCNSKAVVDLLDDFLYNRGLPTTSIHADRNQREREDALRAFRTGRAPILIATGVSARGWDVKDVVHVINYDLPSSMYGGISEYVHRIGRTGRIGHQGLATSFYNDRDEDMGQALVNILVECECEVPDFLSHLAPEDGQLQFDDDTDDEAEGEDGGVAWGGAAEGDGDAPAASGWGAPEPAAAADDGFQADTGFTPAGGAAPANDGW</sequence>
<keyword evidence="2 8" id="KW-0547">Nucleotide-binding</keyword>
<feature type="region of interest" description="Disordered" evidence="9">
    <location>
        <begin position="538"/>
        <end position="607"/>
    </location>
</feature>
<dbReference type="EC" id="3.6.4.13" evidence="1"/>
<dbReference type="SMART" id="SM00487">
    <property type="entry name" value="DEXDc"/>
    <property type="match status" value="1"/>
</dbReference>
<keyword evidence="14" id="KW-1185">Reference proteome</keyword>
<dbReference type="InterPro" id="IPR014014">
    <property type="entry name" value="RNA_helicase_DEAD_Q_motif"/>
</dbReference>
<evidence type="ECO:0000256" key="2">
    <source>
        <dbReference type="ARBA" id="ARBA00022741"/>
    </source>
</evidence>
<dbReference type="Gene3D" id="3.40.50.300">
    <property type="entry name" value="P-loop containing nucleotide triphosphate hydrolases"/>
    <property type="match status" value="2"/>
</dbReference>
<organism evidence="13 14">
    <name type="scientific">Zasmidium cellare</name>
    <name type="common">Wine cellar mold</name>
    <name type="synonym">Racodium cellare</name>
    <dbReference type="NCBI Taxonomy" id="395010"/>
    <lineage>
        <taxon>Eukaryota</taxon>
        <taxon>Fungi</taxon>
        <taxon>Dikarya</taxon>
        <taxon>Ascomycota</taxon>
        <taxon>Pezizomycotina</taxon>
        <taxon>Dothideomycetes</taxon>
        <taxon>Dothideomycetidae</taxon>
        <taxon>Mycosphaerellales</taxon>
        <taxon>Mycosphaerellaceae</taxon>
        <taxon>Zasmidium</taxon>
    </lineage>
</organism>
<feature type="domain" description="Helicase ATP-binding" evidence="10">
    <location>
        <begin position="158"/>
        <end position="357"/>
    </location>
</feature>
<evidence type="ECO:0000256" key="3">
    <source>
        <dbReference type="ARBA" id="ARBA00022801"/>
    </source>
</evidence>
<dbReference type="Pfam" id="PF00270">
    <property type="entry name" value="DEAD"/>
    <property type="match status" value="1"/>
</dbReference>
<feature type="short sequence motif" description="Q motif" evidence="7">
    <location>
        <begin position="127"/>
        <end position="155"/>
    </location>
</feature>
<evidence type="ECO:0000259" key="10">
    <source>
        <dbReference type="PROSITE" id="PS51192"/>
    </source>
</evidence>
<reference evidence="13 14" key="1">
    <citation type="journal article" date="2023" name="G3 (Bethesda)">
        <title>A chromosome-level genome assembly of Zasmidium syzygii isolated from banana leaves.</title>
        <authorList>
            <person name="van Westerhoven A.C."/>
            <person name="Mehrabi R."/>
            <person name="Talebi R."/>
            <person name="Steentjes M.B.F."/>
            <person name="Corcolon B."/>
            <person name="Chong P.A."/>
            <person name="Kema G.H.J."/>
            <person name="Seidl M.F."/>
        </authorList>
    </citation>
    <scope>NUCLEOTIDE SEQUENCE [LARGE SCALE GENOMIC DNA]</scope>
    <source>
        <strain evidence="13 14">P124</strain>
    </source>
</reference>
<feature type="region of interest" description="Disordered" evidence="9">
    <location>
        <begin position="1"/>
        <end position="45"/>
    </location>
</feature>
<evidence type="ECO:0000256" key="6">
    <source>
        <dbReference type="ARBA" id="ARBA00047984"/>
    </source>
</evidence>
<dbReference type="InterPro" id="IPR011545">
    <property type="entry name" value="DEAD/DEAH_box_helicase_dom"/>
</dbReference>
<comment type="similarity">
    <text evidence="8">Belongs to the DEAD box helicase family.</text>
</comment>
<evidence type="ECO:0000259" key="11">
    <source>
        <dbReference type="PROSITE" id="PS51194"/>
    </source>
</evidence>
<evidence type="ECO:0000256" key="7">
    <source>
        <dbReference type="PROSITE-ProRule" id="PRU00552"/>
    </source>
</evidence>